<dbReference type="AlphaFoldDB" id="A0AA38C5D1"/>
<protein>
    <submittedName>
        <fullName evidence="2">Uncharacterized protein</fullName>
    </submittedName>
</protein>
<gene>
    <name evidence="2" type="ORF">KI387_040764</name>
</gene>
<keyword evidence="3" id="KW-1185">Reference proteome</keyword>
<organism evidence="2 3">
    <name type="scientific">Taxus chinensis</name>
    <name type="common">Chinese yew</name>
    <name type="synonym">Taxus wallichiana var. chinensis</name>
    <dbReference type="NCBI Taxonomy" id="29808"/>
    <lineage>
        <taxon>Eukaryota</taxon>
        <taxon>Viridiplantae</taxon>
        <taxon>Streptophyta</taxon>
        <taxon>Embryophyta</taxon>
        <taxon>Tracheophyta</taxon>
        <taxon>Spermatophyta</taxon>
        <taxon>Pinopsida</taxon>
        <taxon>Pinidae</taxon>
        <taxon>Conifers II</taxon>
        <taxon>Cupressales</taxon>
        <taxon>Taxaceae</taxon>
        <taxon>Taxus</taxon>
    </lineage>
</organism>
<comment type="caution">
    <text evidence="2">The sequence shown here is derived from an EMBL/GenBank/DDBJ whole genome shotgun (WGS) entry which is preliminary data.</text>
</comment>
<name>A0AA38C5D1_TAXCH</name>
<feature type="region of interest" description="Disordered" evidence="1">
    <location>
        <begin position="93"/>
        <end position="115"/>
    </location>
</feature>
<feature type="non-terminal residue" evidence="2">
    <location>
        <position position="115"/>
    </location>
</feature>
<accession>A0AA38C5D1</accession>
<evidence type="ECO:0000256" key="1">
    <source>
        <dbReference type="SAM" id="MobiDB-lite"/>
    </source>
</evidence>
<evidence type="ECO:0000313" key="3">
    <source>
        <dbReference type="Proteomes" id="UP000824469"/>
    </source>
</evidence>
<reference evidence="2 3" key="1">
    <citation type="journal article" date="2021" name="Nat. Plants">
        <title>The Taxus genome provides insights into paclitaxel biosynthesis.</title>
        <authorList>
            <person name="Xiong X."/>
            <person name="Gou J."/>
            <person name="Liao Q."/>
            <person name="Li Y."/>
            <person name="Zhou Q."/>
            <person name="Bi G."/>
            <person name="Li C."/>
            <person name="Du R."/>
            <person name="Wang X."/>
            <person name="Sun T."/>
            <person name="Guo L."/>
            <person name="Liang H."/>
            <person name="Lu P."/>
            <person name="Wu Y."/>
            <person name="Zhang Z."/>
            <person name="Ro D.K."/>
            <person name="Shang Y."/>
            <person name="Huang S."/>
            <person name="Yan J."/>
        </authorList>
    </citation>
    <scope>NUCLEOTIDE SEQUENCE [LARGE SCALE GENOMIC DNA]</scope>
    <source>
        <strain evidence="2">Ta-2019</strain>
    </source>
</reference>
<proteinExistence type="predicted"/>
<sequence>MDVGTMEAYRVWWVAELRGTRECPDIAVITAERDHLQDLARQLQTQVNDTMGMLEASQLRVERLDAKFLHVRGRIRMLQEMLADQWEEPMAVAPLRMERPAERHRRSRSPPDSGG</sequence>
<dbReference type="EMBL" id="JAHRHJ020000461">
    <property type="protein sequence ID" value="KAH9294032.1"/>
    <property type="molecule type" value="Genomic_DNA"/>
</dbReference>
<dbReference type="Proteomes" id="UP000824469">
    <property type="component" value="Unassembled WGS sequence"/>
</dbReference>
<evidence type="ECO:0000313" key="2">
    <source>
        <dbReference type="EMBL" id="KAH9294032.1"/>
    </source>
</evidence>